<keyword evidence="5" id="KW-1185">Reference proteome</keyword>
<feature type="domain" description="Rap-GAP" evidence="3">
    <location>
        <begin position="316"/>
        <end position="533"/>
    </location>
</feature>
<evidence type="ECO:0000313" key="5">
    <source>
        <dbReference type="Proteomes" id="UP000242180"/>
    </source>
</evidence>
<protein>
    <recommendedName>
        <fullName evidence="3">Rap-GAP domain-containing protein</fullName>
    </recommendedName>
</protein>
<accession>A0A1X2HDG8</accession>
<evidence type="ECO:0000256" key="1">
    <source>
        <dbReference type="ARBA" id="ARBA00022468"/>
    </source>
</evidence>
<organism evidence="4 5">
    <name type="scientific">Syncephalastrum racemosum</name>
    <name type="common">Filamentous fungus</name>
    <dbReference type="NCBI Taxonomy" id="13706"/>
    <lineage>
        <taxon>Eukaryota</taxon>
        <taxon>Fungi</taxon>
        <taxon>Fungi incertae sedis</taxon>
        <taxon>Mucoromycota</taxon>
        <taxon>Mucoromycotina</taxon>
        <taxon>Mucoromycetes</taxon>
        <taxon>Mucorales</taxon>
        <taxon>Syncephalastraceae</taxon>
        <taxon>Syncephalastrum</taxon>
    </lineage>
</organism>
<name>A0A1X2HDG8_SYNRA</name>
<dbReference type="Pfam" id="PF02145">
    <property type="entry name" value="Rap_GAP"/>
    <property type="match status" value="1"/>
</dbReference>
<dbReference type="PANTHER" id="PTHR15711">
    <property type="entry name" value="RAP GTPASE-ACTIVATING PROTEIN"/>
    <property type="match status" value="1"/>
</dbReference>
<dbReference type="SUPFAM" id="SSF111347">
    <property type="entry name" value="Rap/Ran-GAP"/>
    <property type="match status" value="1"/>
</dbReference>
<dbReference type="AlphaFoldDB" id="A0A1X2HDG8"/>
<feature type="compositionally biased region" description="Low complexity" evidence="2">
    <location>
        <begin position="564"/>
        <end position="577"/>
    </location>
</feature>
<dbReference type="InterPro" id="IPR035974">
    <property type="entry name" value="Rap/Ran-GAP_sf"/>
</dbReference>
<dbReference type="InterPro" id="IPR000331">
    <property type="entry name" value="Rap/Ran_GAP_dom"/>
</dbReference>
<dbReference type="InterPro" id="IPR050989">
    <property type="entry name" value="Rap1_Ran_GAP"/>
</dbReference>
<proteinExistence type="predicted"/>
<dbReference type="EMBL" id="MCGN01000005">
    <property type="protein sequence ID" value="ORY96376.1"/>
    <property type="molecule type" value="Genomic_DNA"/>
</dbReference>
<gene>
    <name evidence="4" type="ORF">BCR43DRAFT_524481</name>
</gene>
<evidence type="ECO:0000313" key="4">
    <source>
        <dbReference type="EMBL" id="ORY96376.1"/>
    </source>
</evidence>
<dbReference type="PROSITE" id="PS50085">
    <property type="entry name" value="RAPGAP"/>
    <property type="match status" value="1"/>
</dbReference>
<comment type="caution">
    <text evidence="4">The sequence shown here is derived from an EMBL/GenBank/DDBJ whole genome shotgun (WGS) entry which is preliminary data.</text>
</comment>
<dbReference type="GO" id="GO:0051056">
    <property type="term" value="P:regulation of small GTPase mediated signal transduction"/>
    <property type="evidence" value="ECO:0007669"/>
    <property type="project" value="InterPro"/>
</dbReference>
<feature type="compositionally biased region" description="Low complexity" evidence="2">
    <location>
        <begin position="651"/>
        <end position="671"/>
    </location>
</feature>
<dbReference type="Gene3D" id="3.40.50.11210">
    <property type="entry name" value="Rap/Ran-GAP"/>
    <property type="match status" value="1"/>
</dbReference>
<dbReference type="OMA" id="REWITEH"/>
<feature type="region of interest" description="Disordered" evidence="2">
    <location>
        <begin position="541"/>
        <end position="758"/>
    </location>
</feature>
<dbReference type="STRING" id="13706.A0A1X2HDG8"/>
<dbReference type="OrthoDB" id="2499658at2759"/>
<reference evidence="4 5" key="1">
    <citation type="submission" date="2016-07" db="EMBL/GenBank/DDBJ databases">
        <title>Pervasive Adenine N6-methylation of Active Genes in Fungi.</title>
        <authorList>
            <consortium name="DOE Joint Genome Institute"/>
            <person name="Mondo S.J."/>
            <person name="Dannebaum R.O."/>
            <person name="Kuo R.C."/>
            <person name="Labutti K."/>
            <person name="Haridas S."/>
            <person name="Kuo A."/>
            <person name="Salamov A."/>
            <person name="Ahrendt S.R."/>
            <person name="Lipzen A."/>
            <person name="Sullivan W."/>
            <person name="Andreopoulos W.B."/>
            <person name="Clum A."/>
            <person name="Lindquist E."/>
            <person name="Daum C."/>
            <person name="Ramamoorthy G.K."/>
            <person name="Gryganskyi A."/>
            <person name="Culley D."/>
            <person name="Magnuson J.K."/>
            <person name="James T.Y."/>
            <person name="O'Malley M.A."/>
            <person name="Stajich J.E."/>
            <person name="Spatafora J.W."/>
            <person name="Visel A."/>
            <person name="Grigoriev I.V."/>
        </authorList>
    </citation>
    <scope>NUCLEOTIDE SEQUENCE [LARGE SCALE GENOMIC DNA]</scope>
    <source>
        <strain evidence="4 5">NRRL 2496</strain>
    </source>
</reference>
<feature type="compositionally biased region" description="Pro residues" evidence="2">
    <location>
        <begin position="736"/>
        <end position="750"/>
    </location>
</feature>
<keyword evidence="1" id="KW-0343">GTPase activation</keyword>
<feature type="compositionally biased region" description="Polar residues" evidence="2">
    <location>
        <begin position="544"/>
        <end position="562"/>
    </location>
</feature>
<evidence type="ECO:0000259" key="3">
    <source>
        <dbReference type="PROSITE" id="PS50085"/>
    </source>
</evidence>
<dbReference type="InParanoid" id="A0A1X2HDG8"/>
<dbReference type="GO" id="GO:0005096">
    <property type="term" value="F:GTPase activator activity"/>
    <property type="evidence" value="ECO:0007669"/>
    <property type="project" value="UniProtKB-KW"/>
</dbReference>
<sequence length="791" mass="87138">MASTPPPPPPTIIECCDWCCAWVTQHCTPLQPDADKDLVKRNFTIAIDSTAILVRALDAPSLVIDELTKRVNALSKDYKNDDFNSIQVKARVLASVCQECRQWIDKTPSLVTPNTNDRFFIELPRIGRLPAERYSTMWPDQMDMKAYWFRQYFVGKPYVTLIGQEDTETILISVVCERVPQKESGSTRGTEGSARYRILARGNGANLQNERHLVSEATVKRTESQLEELGQGYYLDCSCPIETKQRRRPLRSISSAIISHNSSNSNAAGPVAAVGPNTATRTMRASVRAVYPDIDLRQFRELSAEATILAGLEKEILRFDEMEIPKFYKFGILTVKDGQDTEEAWFGNCGLSKPLERFLHILGEPVALQGYKGYTAGLDTKTGESGELSYATSWRDYEIMFHVAPLMPWRDNDKQHVHRKRYIGNDIVCLVFIDGDNAFFNPDIIRSQFLHIFVIVRPEQIDGKEAWRVQVVSKNNVVECTPQIPSPGLIFDEAELRGFLLLKMINAENVALKCSEKFTIPNRKARAGVLKSLCDMGLKFTPPECTNTGRQNRLSTSTSSDGPSCASSNNGMSSSHSTGRHERPKSAGAQRGSRGSMRSIRAALTTGDTPPPQPQQQQLQRSITPDIPPVPSSSRSSMLRDWKNLARRRSSGGASSVSSSIPPKSPSPASRGASPLLFHEPEGTAATAAAPSEEEDNDKDALVSHPTRSMSNGGIRSRAQHLVTSVMGRRNSSGRVPPPQPPATPPPFPLPQLQGSASAAAVRAAGGLIRSKTIMIDHAGKLIEHHDGRGK</sequence>
<evidence type="ECO:0000256" key="2">
    <source>
        <dbReference type="SAM" id="MobiDB-lite"/>
    </source>
</evidence>
<dbReference type="Proteomes" id="UP000242180">
    <property type="component" value="Unassembled WGS sequence"/>
</dbReference>